<accession>A0A0B1ZD44</accession>
<evidence type="ECO:0000256" key="1">
    <source>
        <dbReference type="RuleBase" id="RU000363"/>
    </source>
</evidence>
<comment type="caution">
    <text evidence="2">The sequence shown here is derived from an EMBL/GenBank/DDBJ whole genome shotgun (WGS) entry which is preliminary data.</text>
</comment>
<dbReference type="PANTHER" id="PTHR43975">
    <property type="entry name" value="ZGC:101858"/>
    <property type="match status" value="1"/>
</dbReference>
<gene>
    <name evidence="2" type="ORF">LK12_23070</name>
</gene>
<dbReference type="PANTHER" id="PTHR43975:SF2">
    <property type="entry name" value="EG:BACR7A4.14 PROTEIN-RELATED"/>
    <property type="match status" value="1"/>
</dbReference>
<dbReference type="STRING" id="1348853.LK12_23070"/>
<dbReference type="RefSeq" id="WP_039290427.1">
    <property type="nucleotide sequence ID" value="NZ_JTDI01000011.1"/>
</dbReference>
<evidence type="ECO:0000313" key="2">
    <source>
        <dbReference type="EMBL" id="KHK88974.1"/>
    </source>
</evidence>
<dbReference type="EMBL" id="JTDI01000011">
    <property type="protein sequence ID" value="KHK88974.1"/>
    <property type="molecule type" value="Genomic_DNA"/>
</dbReference>
<dbReference type="InterPro" id="IPR036291">
    <property type="entry name" value="NAD(P)-bd_dom_sf"/>
</dbReference>
<reference evidence="2 3" key="1">
    <citation type="submission" date="2014-10" db="EMBL/GenBank/DDBJ databases">
        <title>Genome sequence of Novosphingobium malaysiense MUSC 273(T).</title>
        <authorList>
            <person name="Lee L.-H."/>
        </authorList>
    </citation>
    <scope>NUCLEOTIDE SEQUENCE [LARGE SCALE GENOMIC DNA]</scope>
    <source>
        <strain evidence="2 3">MUSC 273</strain>
    </source>
</reference>
<dbReference type="SUPFAM" id="SSF51735">
    <property type="entry name" value="NAD(P)-binding Rossmann-fold domains"/>
    <property type="match status" value="1"/>
</dbReference>
<protein>
    <recommendedName>
        <fullName evidence="4">Short-chain dehydrogenase</fullName>
    </recommendedName>
</protein>
<dbReference type="OrthoDB" id="9804774at2"/>
<organism evidence="2 3">
    <name type="scientific">Novosphingobium malaysiense</name>
    <dbReference type="NCBI Taxonomy" id="1348853"/>
    <lineage>
        <taxon>Bacteria</taxon>
        <taxon>Pseudomonadati</taxon>
        <taxon>Pseudomonadota</taxon>
        <taxon>Alphaproteobacteria</taxon>
        <taxon>Sphingomonadales</taxon>
        <taxon>Sphingomonadaceae</taxon>
        <taxon>Novosphingobium</taxon>
    </lineage>
</organism>
<evidence type="ECO:0008006" key="4">
    <source>
        <dbReference type="Google" id="ProtNLM"/>
    </source>
</evidence>
<comment type="similarity">
    <text evidence="1">Belongs to the short-chain dehydrogenases/reductases (SDR) family.</text>
</comment>
<dbReference type="PRINTS" id="PR00081">
    <property type="entry name" value="GDHRDH"/>
</dbReference>
<dbReference type="InterPro" id="IPR002347">
    <property type="entry name" value="SDR_fam"/>
</dbReference>
<keyword evidence="3" id="KW-1185">Reference proteome</keyword>
<sequence length="274" mass="29306">MDLGLKDAHVVVFGASRGMGRAAARQFAAEGAKVALIARNLKGLEKTAAQCRDAGSPEVLCQAADMSDTEQVAAAIHSIGSHWGAINVLVNNAANSIGTHGDFSKFEDEEIYVDAFNRIVLGYVRATRAAIPYLKAAEWGRIVNISSTSTSRATPLLHVFNMMKAAMNNLSRSLAKELAPDGISVNLISPGGVMVENGNWGEVMNRYYEEAGLDPTNPYHAVELSKKKFGSTESNFMDRYGSVDEYGAAIVFAGSRVNSFMTGTNINVDGGSDF</sequence>
<dbReference type="PRINTS" id="PR00080">
    <property type="entry name" value="SDRFAMILY"/>
</dbReference>
<dbReference type="Pfam" id="PF00106">
    <property type="entry name" value="adh_short"/>
    <property type="match status" value="1"/>
</dbReference>
<dbReference type="Proteomes" id="UP000031057">
    <property type="component" value="Unassembled WGS sequence"/>
</dbReference>
<proteinExistence type="inferred from homology"/>
<dbReference type="AlphaFoldDB" id="A0A0B1ZD44"/>
<evidence type="ECO:0000313" key="3">
    <source>
        <dbReference type="Proteomes" id="UP000031057"/>
    </source>
</evidence>
<name>A0A0B1ZD44_9SPHN</name>
<dbReference type="Gene3D" id="3.40.50.720">
    <property type="entry name" value="NAD(P)-binding Rossmann-like Domain"/>
    <property type="match status" value="1"/>
</dbReference>